<evidence type="ECO:0000256" key="1">
    <source>
        <dbReference type="SAM" id="MobiDB-lite"/>
    </source>
</evidence>
<organism evidence="2 3">
    <name type="scientific">Calocera cornea HHB12733</name>
    <dbReference type="NCBI Taxonomy" id="1353952"/>
    <lineage>
        <taxon>Eukaryota</taxon>
        <taxon>Fungi</taxon>
        <taxon>Dikarya</taxon>
        <taxon>Basidiomycota</taxon>
        <taxon>Agaricomycotina</taxon>
        <taxon>Dacrymycetes</taxon>
        <taxon>Dacrymycetales</taxon>
        <taxon>Dacrymycetaceae</taxon>
        <taxon>Calocera</taxon>
    </lineage>
</organism>
<feature type="compositionally biased region" description="Basic residues" evidence="1">
    <location>
        <begin position="130"/>
        <end position="143"/>
    </location>
</feature>
<feature type="region of interest" description="Disordered" evidence="1">
    <location>
        <begin position="74"/>
        <end position="157"/>
    </location>
</feature>
<feature type="compositionally biased region" description="Low complexity" evidence="1">
    <location>
        <begin position="104"/>
        <end position="115"/>
    </location>
</feature>
<feature type="compositionally biased region" description="Low complexity" evidence="1">
    <location>
        <begin position="144"/>
        <end position="157"/>
    </location>
</feature>
<feature type="region of interest" description="Disordered" evidence="1">
    <location>
        <begin position="317"/>
        <end position="350"/>
    </location>
</feature>
<feature type="compositionally biased region" description="Pro residues" evidence="1">
    <location>
        <begin position="116"/>
        <end position="129"/>
    </location>
</feature>
<gene>
    <name evidence="2" type="ORF">CALCODRAFT_1462</name>
</gene>
<protein>
    <submittedName>
        <fullName evidence="2">Uncharacterized protein</fullName>
    </submittedName>
</protein>
<name>A0A165K7X6_9BASI</name>
<evidence type="ECO:0000313" key="2">
    <source>
        <dbReference type="EMBL" id="KZT62797.1"/>
    </source>
</evidence>
<sequence>MWQEWVWGDLQARRRRSRTRRGMRPSRADRRAQARLRLLTSSRRAMLRARGGDAREGWALTRRRANWCRLAGRAPSHAARLHTPTKGILPPPIPPLDEQPARQPSSLSSPSSSSPSPSPSPPAVPSPPHPRQHTTQRRHRLSRRTAPTPSATHSAAHFTRESAIARQTSSLPSPLAVPYSLLPGRHPPTASSLPSPSPHPRASMDMDLLQEETCLQGTSKGGLQRPNRPQSTFPLFIAPQRREAAPPDDNRHALLALPARARALRVPPPGVRAPAPAPRPAPAVQALLLQPQARALGLRPPRPRRPARPLARLVPPRRDARGDQHVGHVRLGEAPRAHAHPRARPGARHGGVCRGIARGHGRGNVYVVPSPTGT</sequence>
<dbReference type="AlphaFoldDB" id="A0A165K7X6"/>
<keyword evidence="3" id="KW-1185">Reference proteome</keyword>
<evidence type="ECO:0000313" key="3">
    <source>
        <dbReference type="Proteomes" id="UP000076842"/>
    </source>
</evidence>
<feature type="compositionally biased region" description="Basic residues" evidence="1">
    <location>
        <begin position="337"/>
        <end position="347"/>
    </location>
</feature>
<dbReference type="Proteomes" id="UP000076842">
    <property type="component" value="Unassembled WGS sequence"/>
</dbReference>
<reference evidence="2 3" key="1">
    <citation type="journal article" date="2016" name="Mol. Biol. Evol.">
        <title>Comparative Genomics of Early-Diverging Mushroom-Forming Fungi Provides Insights into the Origins of Lignocellulose Decay Capabilities.</title>
        <authorList>
            <person name="Nagy L.G."/>
            <person name="Riley R."/>
            <person name="Tritt A."/>
            <person name="Adam C."/>
            <person name="Daum C."/>
            <person name="Floudas D."/>
            <person name="Sun H."/>
            <person name="Yadav J.S."/>
            <person name="Pangilinan J."/>
            <person name="Larsson K.H."/>
            <person name="Matsuura K."/>
            <person name="Barry K."/>
            <person name="Labutti K."/>
            <person name="Kuo R."/>
            <person name="Ohm R.A."/>
            <person name="Bhattacharya S.S."/>
            <person name="Shirouzu T."/>
            <person name="Yoshinaga Y."/>
            <person name="Martin F.M."/>
            <person name="Grigoriev I.V."/>
            <person name="Hibbett D.S."/>
        </authorList>
    </citation>
    <scope>NUCLEOTIDE SEQUENCE [LARGE SCALE GENOMIC DNA]</scope>
    <source>
        <strain evidence="2 3">HHB12733</strain>
    </source>
</reference>
<feature type="compositionally biased region" description="Basic and acidic residues" evidence="1">
    <location>
        <begin position="317"/>
        <end position="336"/>
    </location>
</feature>
<accession>A0A165K7X6</accession>
<feature type="region of interest" description="Disordered" evidence="1">
    <location>
        <begin position="175"/>
        <end position="203"/>
    </location>
</feature>
<proteinExistence type="predicted"/>
<dbReference type="EMBL" id="KV423914">
    <property type="protein sequence ID" value="KZT62797.1"/>
    <property type="molecule type" value="Genomic_DNA"/>
</dbReference>
<dbReference type="InParanoid" id="A0A165K7X6"/>